<proteinExistence type="predicted"/>
<keyword evidence="2" id="KW-0732">Signal</keyword>
<feature type="signal peptide" evidence="2">
    <location>
        <begin position="1"/>
        <end position="19"/>
    </location>
</feature>
<evidence type="ECO:0000313" key="5">
    <source>
        <dbReference type="Proteomes" id="UP000650081"/>
    </source>
</evidence>
<feature type="chain" id="PRO_5036955283" evidence="2">
    <location>
        <begin position="20"/>
        <end position="1437"/>
    </location>
</feature>
<dbReference type="Proteomes" id="UP000650081">
    <property type="component" value="Unassembled WGS sequence"/>
</dbReference>
<protein>
    <submittedName>
        <fullName evidence="4">HYR domain-containing protein</fullName>
    </submittedName>
</protein>
<evidence type="ECO:0000313" key="4">
    <source>
        <dbReference type="EMBL" id="MBC6993294.1"/>
    </source>
</evidence>
<dbReference type="PANTHER" id="PTHR24273:SF32">
    <property type="entry name" value="HYALIN"/>
    <property type="match status" value="1"/>
</dbReference>
<keyword evidence="5" id="KW-1185">Reference proteome</keyword>
<comment type="caution">
    <text evidence="4">The sequence shown here is derived from an EMBL/GenBank/DDBJ whole genome shotgun (WGS) entry which is preliminary data.</text>
</comment>
<dbReference type="EMBL" id="JACSIT010000062">
    <property type="protein sequence ID" value="MBC6993294.1"/>
    <property type="molecule type" value="Genomic_DNA"/>
</dbReference>
<dbReference type="PANTHER" id="PTHR24273">
    <property type="entry name" value="FI04643P-RELATED"/>
    <property type="match status" value="1"/>
</dbReference>
<evidence type="ECO:0000256" key="2">
    <source>
        <dbReference type="SAM" id="SignalP"/>
    </source>
</evidence>
<dbReference type="Pfam" id="PF02494">
    <property type="entry name" value="HYR"/>
    <property type="match status" value="1"/>
</dbReference>
<reference evidence="4" key="1">
    <citation type="submission" date="2020-08" db="EMBL/GenBank/DDBJ databases">
        <title>Lewinella bacteria from marine environments.</title>
        <authorList>
            <person name="Zhong Y."/>
        </authorList>
    </citation>
    <scope>NUCLEOTIDE SEQUENCE</scope>
    <source>
        <strain evidence="4">KCTC 42187</strain>
    </source>
</reference>
<evidence type="ECO:0000259" key="3">
    <source>
        <dbReference type="PROSITE" id="PS50825"/>
    </source>
</evidence>
<evidence type="ECO:0000256" key="1">
    <source>
        <dbReference type="ARBA" id="ARBA00022737"/>
    </source>
</evidence>
<dbReference type="RefSeq" id="WP_187465410.1">
    <property type="nucleotide sequence ID" value="NZ_JACSIT010000062.1"/>
</dbReference>
<accession>A0A923T779</accession>
<name>A0A923T779_9BACT</name>
<organism evidence="4 5">
    <name type="scientific">Neolewinella lacunae</name>
    <dbReference type="NCBI Taxonomy" id="1517758"/>
    <lineage>
        <taxon>Bacteria</taxon>
        <taxon>Pseudomonadati</taxon>
        <taxon>Bacteroidota</taxon>
        <taxon>Saprospiria</taxon>
        <taxon>Saprospirales</taxon>
        <taxon>Lewinellaceae</taxon>
        <taxon>Neolewinella</taxon>
    </lineage>
</organism>
<feature type="domain" description="HYR" evidence="3">
    <location>
        <begin position="888"/>
        <end position="970"/>
    </location>
</feature>
<sequence>MHLALLIFLSGGMMTGLNAQSNIVGCTGTINLEGDGSVRDYIIDPGFTGTLRILVEGGEGGTARVRNEILGEVSFCTGSGGRGNSVEAGFKVATSGAGTLRPGGTLRFILGERGESSTVNGTLSVGKTVGGGGGGSALLYRAPGTSNWTLLLVGGGGGGGTATTGVGFCVATNGGNGVEGNAEGLFGAGGEGNAGGGGGGGGADVNGGGQTCINLNLETNTVLDGGRGGVNGGAGGTDENCLTTEVLNGGFGFGGGGGGSVVGGGGGGYIGGRAGIIAEGPQGRGGGSFWNSTYATSVTEGTMLNPALPGIIINPDGFALIRTFFSSELTCPADQIVYLGPTGTAPLGLTFPGSVTASQTSFDCDDLGNNTVTLSSGTEDCQVSCTFQVRVRDTIPPTASCRPVTLPLNSDGAAVLTINAFDAGSSDNCGAFTRSLSQTTFDCEDALGAPINVTMTVRDPSGNSRSCSAAVTVQDNVAPSISCQSITLPLGGNGSAVIPTGTFNFTLNGIITSSADNCGIFFSSLSKFSFDCADLGPNTVQAGLADVQGNSANCTVTITVVDPIVPTLAANDTTLYLDQNGLAELSIEDFAYALSDNCGAEITNLLRLSPVSSLLNTQGAAAGAGNVEGAKSFPPVLSFTCDDLGNVNLEVEIEAMDGSGNIVLDTIIVTVLDDIAPSITNCTPTAPTVLVNDDCVFAGSPGTFFVSENCPDGLQIRENYFDEAGNLFLSLTFDEQTGGSNLGAGRNLPVGRDSIQLIVFDASGNSDTCSFTIQVEDNTIPVVTCSEFTATFSACPDGVFANSPSGTFSPIGNLSDFSVAAGGIYVASFDLAGCVDDNCSGLEAAFVDSYEENRIAGCSVDIVNVLVIRDAAGNQATDSIFFRSTIAFDGDAPVFTVCPADSLIDCGVVPVVNAADATATSACGTPVVTVSEAVIVGTPNFAGTTYTFTYTATDGCGRMTTCEQIFTVQDTTAPVIICEAIEVALDSTGNVTIENGDAVVSIDDDCGGTISGPFTVGGPTARMFDCLDADSTYQRTVVVTDASGNQGSCTYDVTVIDNITPVIVCEAIEVALDSMGVAMIENADAVVSIYDNCPADLSGPFTVGGPAARTFDCSFADSTFQRTVVITDASGNQGRCTYDVTVIDTIAPIVICEEIVVQLDAAGVGTYCEIELFEATDNCAVNFAPFDQCFVLGCADVGTFEVPITVFDFSGNSSSCTATVTVEDNVPPVAVCQDVTVQLDVSGNGSTTAAVVGNGSSDACGIASLALNVTDFTCANVGPNEVTLTVTDVNGNSSTCTATVTVEDNIAPEIVVTPQTVVLSNANGTATLTVADLATATDICGIASLTASQLLFTCEDIGEVEVIITATDVNGNVTTAPVIVTVQFLQPNLSCIGEINLTLNDDCQGLLIPRMVLTGNVACLDVFGFDITVMDSDPSNG</sequence>
<feature type="domain" description="HYR" evidence="3">
    <location>
        <begin position="672"/>
        <end position="777"/>
    </location>
</feature>
<keyword evidence="1" id="KW-0677">Repeat</keyword>
<dbReference type="PROSITE" id="PS50825">
    <property type="entry name" value="HYR"/>
    <property type="match status" value="3"/>
</dbReference>
<feature type="domain" description="HYR" evidence="3">
    <location>
        <begin position="1222"/>
        <end position="1304"/>
    </location>
</feature>
<feature type="non-terminal residue" evidence="4">
    <location>
        <position position="1437"/>
    </location>
</feature>
<dbReference type="InterPro" id="IPR003410">
    <property type="entry name" value="HYR_dom"/>
</dbReference>
<gene>
    <name evidence="4" type="ORF">H9S92_03915</name>
</gene>